<dbReference type="SUPFAM" id="SSF46565">
    <property type="entry name" value="Chaperone J-domain"/>
    <property type="match status" value="1"/>
</dbReference>
<sequence>MSVGPTHYEALKIRPSATLPEIKTAYHSILFANHPDKTQDLLLLRKRDYDASLLTHDDPWDPPSEQDSNIPPFGAPSPERESPRSSGCGSSYKEEDDPNIQTKSQEAGEVPELKPAEYRYGTTPNATDVDIKISNWRLYLLISSRYRFTDNVRELSDAEDCPETISFELSLDNRANPLNMIPELFVGIESMPQGIYVSNLQTVFKELSKSTSSLTITITTSPSSTLIHALPWKFGFDFDMNSQLAASAWRHLRGTCLMFTTEEPSEHLHTHQGLDTPECALKWDKGLKAKAFCELGTVRVMVVNYGAVEMWRLAAVGYRTGTAFGV</sequence>
<dbReference type="InterPro" id="IPR001623">
    <property type="entry name" value="DnaJ_domain"/>
</dbReference>
<evidence type="ECO:0000256" key="1">
    <source>
        <dbReference type="SAM" id="MobiDB-lite"/>
    </source>
</evidence>
<proteinExistence type="predicted"/>
<evidence type="ECO:0000313" key="3">
    <source>
        <dbReference type="Proteomes" id="UP000800040"/>
    </source>
</evidence>
<feature type="region of interest" description="Disordered" evidence="1">
    <location>
        <begin position="55"/>
        <end position="121"/>
    </location>
</feature>
<protein>
    <recommendedName>
        <fullName evidence="4">J domain-containing protein</fullName>
    </recommendedName>
</protein>
<reference evidence="2" key="1">
    <citation type="submission" date="2020-01" db="EMBL/GenBank/DDBJ databases">
        <authorList>
            <consortium name="DOE Joint Genome Institute"/>
            <person name="Haridas S."/>
            <person name="Albert R."/>
            <person name="Binder M."/>
            <person name="Bloem J."/>
            <person name="Labutti K."/>
            <person name="Salamov A."/>
            <person name="Andreopoulos B."/>
            <person name="Baker S.E."/>
            <person name="Barry K."/>
            <person name="Bills G."/>
            <person name="Bluhm B.H."/>
            <person name="Cannon C."/>
            <person name="Castanera R."/>
            <person name="Culley D.E."/>
            <person name="Daum C."/>
            <person name="Ezra D."/>
            <person name="Gonzalez J.B."/>
            <person name="Henrissat B."/>
            <person name="Kuo A."/>
            <person name="Liang C."/>
            <person name="Lipzen A."/>
            <person name="Lutzoni F."/>
            <person name="Magnuson J."/>
            <person name="Mondo S."/>
            <person name="Nolan M."/>
            <person name="Ohm R."/>
            <person name="Pangilinan J."/>
            <person name="Park H.-J."/>
            <person name="Ramirez L."/>
            <person name="Alfaro M."/>
            <person name="Sun H."/>
            <person name="Tritt A."/>
            <person name="Yoshinaga Y."/>
            <person name="Zwiers L.-H."/>
            <person name="Turgeon B.G."/>
            <person name="Goodwin S.B."/>
            <person name="Spatafora J.W."/>
            <person name="Crous P.W."/>
            <person name="Grigoriev I.V."/>
        </authorList>
    </citation>
    <scope>NUCLEOTIDE SEQUENCE</scope>
    <source>
        <strain evidence="2">P77</strain>
    </source>
</reference>
<accession>A0A6A5KBH5</accession>
<keyword evidence="3" id="KW-1185">Reference proteome</keyword>
<dbReference type="Gene3D" id="1.10.287.110">
    <property type="entry name" value="DnaJ domain"/>
    <property type="match status" value="1"/>
</dbReference>
<name>A0A6A5KBH5_9PLEO</name>
<dbReference type="OrthoDB" id="445556at2759"/>
<dbReference type="InterPro" id="IPR036869">
    <property type="entry name" value="J_dom_sf"/>
</dbReference>
<organism evidence="2 3">
    <name type="scientific">Decorospora gaudefroyi</name>
    <dbReference type="NCBI Taxonomy" id="184978"/>
    <lineage>
        <taxon>Eukaryota</taxon>
        <taxon>Fungi</taxon>
        <taxon>Dikarya</taxon>
        <taxon>Ascomycota</taxon>
        <taxon>Pezizomycotina</taxon>
        <taxon>Dothideomycetes</taxon>
        <taxon>Pleosporomycetidae</taxon>
        <taxon>Pleosporales</taxon>
        <taxon>Pleosporineae</taxon>
        <taxon>Pleosporaceae</taxon>
        <taxon>Decorospora</taxon>
    </lineage>
</organism>
<gene>
    <name evidence="2" type="ORF">BDW02DRAFT_601483</name>
</gene>
<dbReference type="Proteomes" id="UP000800040">
    <property type="component" value="Unassembled WGS sequence"/>
</dbReference>
<evidence type="ECO:0000313" key="2">
    <source>
        <dbReference type="EMBL" id="KAF1830673.1"/>
    </source>
</evidence>
<dbReference type="CDD" id="cd06257">
    <property type="entry name" value="DnaJ"/>
    <property type="match status" value="1"/>
</dbReference>
<dbReference type="EMBL" id="ML975388">
    <property type="protein sequence ID" value="KAF1830673.1"/>
    <property type="molecule type" value="Genomic_DNA"/>
</dbReference>
<evidence type="ECO:0008006" key="4">
    <source>
        <dbReference type="Google" id="ProtNLM"/>
    </source>
</evidence>
<dbReference type="AlphaFoldDB" id="A0A6A5KBH5"/>